<evidence type="ECO:0000256" key="1">
    <source>
        <dbReference type="ARBA" id="ARBA00004141"/>
    </source>
</evidence>
<dbReference type="Pfam" id="PF00005">
    <property type="entry name" value="ABC_tran"/>
    <property type="match status" value="1"/>
</dbReference>
<feature type="transmembrane region" description="Helical" evidence="12">
    <location>
        <begin position="151"/>
        <end position="171"/>
    </location>
</feature>
<dbReference type="CDD" id="cd18577">
    <property type="entry name" value="ABC_6TM_Pgp_ABCB1_D1_like"/>
    <property type="match status" value="1"/>
</dbReference>
<evidence type="ECO:0000256" key="11">
    <source>
        <dbReference type="SAM" id="Coils"/>
    </source>
</evidence>
<dbReference type="CDD" id="cd03249">
    <property type="entry name" value="ABC_MTABC3_MDL1_MDL2"/>
    <property type="match status" value="1"/>
</dbReference>
<dbReference type="EC" id="7.6.2.2" evidence="3"/>
<reference evidence="15 16" key="1">
    <citation type="submission" date="2012-10" db="EMBL/GenBank/DDBJ databases">
        <authorList>
            <person name="Zafar N."/>
            <person name="Inman J."/>
            <person name="Hall N."/>
            <person name="Lorenzi H."/>
            <person name="Caler E."/>
        </authorList>
    </citation>
    <scope>NUCLEOTIDE SEQUENCE [LARGE SCALE GENOMIC DNA]</scope>
    <source>
        <strain evidence="15 16">IP1</strain>
    </source>
</reference>
<dbReference type="InterPro" id="IPR027417">
    <property type="entry name" value="P-loop_NTPase"/>
</dbReference>
<dbReference type="GO" id="GO:0015421">
    <property type="term" value="F:ABC-type oligopeptide transporter activity"/>
    <property type="evidence" value="ECO:0007669"/>
    <property type="project" value="TreeGrafter"/>
</dbReference>
<evidence type="ECO:0000256" key="9">
    <source>
        <dbReference type="ARBA" id="ARBA00022989"/>
    </source>
</evidence>
<evidence type="ECO:0000259" key="13">
    <source>
        <dbReference type="PROSITE" id="PS50893"/>
    </source>
</evidence>
<keyword evidence="6" id="KW-0677">Repeat</keyword>
<proteinExistence type="inferred from homology"/>
<dbReference type="PROSITE" id="PS50893">
    <property type="entry name" value="ABC_TRANSPORTER_2"/>
    <property type="match status" value="1"/>
</dbReference>
<dbReference type="OrthoDB" id="6500128at2759"/>
<feature type="domain" description="ABC transporter" evidence="13">
    <location>
        <begin position="357"/>
        <end position="596"/>
    </location>
</feature>
<dbReference type="FunFam" id="1.20.1560.10:FF:000018">
    <property type="entry name" value="ATP-binding cassette subfamily B member 11"/>
    <property type="match status" value="1"/>
</dbReference>
<keyword evidence="16" id="KW-1185">Reference proteome</keyword>
<dbReference type="PANTHER" id="PTHR43394">
    <property type="entry name" value="ATP-DEPENDENT PERMEASE MDL1, MITOCHONDRIAL"/>
    <property type="match status" value="1"/>
</dbReference>
<gene>
    <name evidence="15" type="ORF">EIN_503510</name>
</gene>
<dbReference type="GO" id="GO:0005743">
    <property type="term" value="C:mitochondrial inner membrane"/>
    <property type="evidence" value="ECO:0007669"/>
    <property type="project" value="TreeGrafter"/>
</dbReference>
<dbReference type="EMBL" id="KB206500">
    <property type="protein sequence ID" value="ELP90275.1"/>
    <property type="molecule type" value="Genomic_DNA"/>
</dbReference>
<evidence type="ECO:0000256" key="8">
    <source>
        <dbReference type="ARBA" id="ARBA00022840"/>
    </source>
</evidence>
<feature type="transmembrane region" description="Helical" evidence="12">
    <location>
        <begin position="254"/>
        <end position="277"/>
    </location>
</feature>
<keyword evidence="4" id="KW-0813">Transport</keyword>
<keyword evidence="9 12" id="KW-1133">Transmembrane helix</keyword>
<evidence type="ECO:0000259" key="14">
    <source>
        <dbReference type="PROSITE" id="PS50929"/>
    </source>
</evidence>
<dbReference type="FunFam" id="3.40.50.300:FF:000302">
    <property type="entry name" value="ATP-binding cassette subfamily B member 5"/>
    <property type="match status" value="1"/>
</dbReference>
<feature type="non-terminal residue" evidence="15">
    <location>
        <position position="833"/>
    </location>
</feature>
<dbReference type="InterPro" id="IPR011527">
    <property type="entry name" value="ABC1_TM_dom"/>
</dbReference>
<dbReference type="PROSITE" id="PS50929">
    <property type="entry name" value="ABC_TM1F"/>
    <property type="match status" value="2"/>
</dbReference>
<dbReference type="PROSITE" id="PS00211">
    <property type="entry name" value="ABC_TRANSPORTER_1"/>
    <property type="match status" value="1"/>
</dbReference>
<dbReference type="InterPro" id="IPR003439">
    <property type="entry name" value="ABC_transporter-like_ATP-bd"/>
</dbReference>
<dbReference type="AlphaFoldDB" id="A0A0A1UAQ6"/>
<dbReference type="InterPro" id="IPR003593">
    <property type="entry name" value="AAA+_ATPase"/>
</dbReference>
<comment type="similarity">
    <text evidence="2">Belongs to the ABC transporter superfamily. ABCB family. Multidrug resistance exporter (TC 3.A.1.201) subfamily.</text>
</comment>
<dbReference type="Gene3D" id="1.20.1560.10">
    <property type="entry name" value="ABC transporter type 1, transmembrane domain"/>
    <property type="match status" value="1"/>
</dbReference>
<name>A0A0A1UAQ6_ENTIV</name>
<feature type="non-terminal residue" evidence="15">
    <location>
        <position position="1"/>
    </location>
</feature>
<evidence type="ECO:0000256" key="3">
    <source>
        <dbReference type="ARBA" id="ARBA00012191"/>
    </source>
</evidence>
<evidence type="ECO:0000256" key="7">
    <source>
        <dbReference type="ARBA" id="ARBA00022741"/>
    </source>
</evidence>
<dbReference type="VEuPathDB" id="AmoebaDB:EIN_503510"/>
<dbReference type="InterPro" id="IPR036640">
    <property type="entry name" value="ABC1_TM_sf"/>
</dbReference>
<feature type="transmembrane region" description="Helical" evidence="12">
    <location>
        <begin position="177"/>
        <end position="200"/>
    </location>
</feature>
<dbReference type="SUPFAM" id="SSF90123">
    <property type="entry name" value="ABC transporter transmembrane region"/>
    <property type="match status" value="2"/>
</dbReference>
<protein>
    <recommendedName>
        <fullName evidence="3">ABC-type xenobiotic transporter</fullName>
        <ecNumber evidence="3">7.6.2.2</ecNumber>
    </recommendedName>
</protein>
<sequence>IRELFRYASVSDLLLLFTGILGSLAVGVLNPLLMLLTGKMVDNFVQSGSSTLPNIVSVEMNQKMLDTISSTANDLVLKMVYFSIGNMVAGFLQTFCFFVLSQRQGIKIRTLYFKALLRQDMEWYDFHEAGELTARISSDVQQIEDGMSSKFGVIFQTIAAFITGYAMGFALCWDLTLVILCMSPFTMMSMMGLGMSAGIFTKKSIQPFGEAGAIAEETIGNMRTVQALGKEEFFCKEYNEKIEIHESYKVKKSIGIGTGLGCMMFCIMASNALGTWYGNLVLRGKGGSSNSTAGTVMVVFMSVLLATQSLSQVSTPMNILATAKASAFRIYETIDRIPNIDIKSTFGEVPPTCEGNIEFEDVQFSYPTRLAKVVLHGLDLTIRKGETIALVGASGCGKSTTIQLIQRMYDLTGGYLKIDGRLITTLNIKWLRNQIGLVGQEPVLFSCSIKENILLGAKEGETPTDDDVIRCAKMANAHDFIIKLVEGYDTLVGERGAQLSGGQKQRIAIARALIRNPKILLLDEATSALDTQSEKIVQSALEEAAKGRTTLVVAHRLSTVRNADKICVFHQGEIIESGTHEELMSKKGSYYNLVKRQSMEDETDQETVENDLKKIKQDENAEIEKMNNERNDESEALLVQSISREYQEEKKRLKTTNRFVLFRVILNNYRHEYILSILGLIGAIGAGAAFPFYSLKFVDMLLILMRLEVGTDLTNSQSSGILKNCLLILLIGVTTMISFFFYVGLFMAAGEKMISRLRKRFYRSILRQNIGWFDRKENMVGAVTTRLSSDPTSLGGISAERVGDLLEIFATVCFGLGIALYFDWKLALCVIAK</sequence>
<dbReference type="GO" id="GO:0090374">
    <property type="term" value="P:oligopeptide export from mitochondrion"/>
    <property type="evidence" value="ECO:0007669"/>
    <property type="project" value="TreeGrafter"/>
</dbReference>
<feature type="domain" description="ABC transmembrane type-1" evidence="14">
    <location>
        <begin position="674"/>
        <end position="832"/>
    </location>
</feature>
<organism evidence="15 16">
    <name type="scientific">Entamoeba invadens IP1</name>
    <dbReference type="NCBI Taxonomy" id="370355"/>
    <lineage>
        <taxon>Eukaryota</taxon>
        <taxon>Amoebozoa</taxon>
        <taxon>Evosea</taxon>
        <taxon>Archamoebae</taxon>
        <taxon>Mastigamoebida</taxon>
        <taxon>Entamoebidae</taxon>
        <taxon>Entamoeba</taxon>
    </lineage>
</organism>
<dbReference type="GO" id="GO:0005524">
    <property type="term" value="F:ATP binding"/>
    <property type="evidence" value="ECO:0007669"/>
    <property type="project" value="UniProtKB-KW"/>
</dbReference>
<evidence type="ECO:0000256" key="4">
    <source>
        <dbReference type="ARBA" id="ARBA00022448"/>
    </source>
</evidence>
<dbReference type="GO" id="GO:0016887">
    <property type="term" value="F:ATP hydrolysis activity"/>
    <property type="evidence" value="ECO:0007669"/>
    <property type="project" value="InterPro"/>
</dbReference>
<dbReference type="PANTHER" id="PTHR43394:SF27">
    <property type="entry name" value="ATP-DEPENDENT TRANSLOCASE ABCB1-LIKE"/>
    <property type="match status" value="1"/>
</dbReference>
<evidence type="ECO:0000256" key="10">
    <source>
        <dbReference type="ARBA" id="ARBA00023136"/>
    </source>
</evidence>
<feature type="coiled-coil region" evidence="11">
    <location>
        <begin position="609"/>
        <end position="636"/>
    </location>
</feature>
<evidence type="ECO:0000256" key="5">
    <source>
        <dbReference type="ARBA" id="ARBA00022692"/>
    </source>
</evidence>
<feature type="transmembrane region" description="Helical" evidence="12">
    <location>
        <begin position="12"/>
        <end position="33"/>
    </location>
</feature>
<keyword evidence="7" id="KW-0547">Nucleotide-binding</keyword>
<evidence type="ECO:0000313" key="15">
    <source>
        <dbReference type="EMBL" id="ELP90275.1"/>
    </source>
</evidence>
<feature type="transmembrane region" description="Helical" evidence="12">
    <location>
        <begin position="673"/>
        <end position="695"/>
    </location>
</feature>
<feature type="transmembrane region" description="Helical" evidence="12">
    <location>
        <begin position="289"/>
        <end position="307"/>
    </location>
</feature>
<keyword evidence="11" id="KW-0175">Coiled coil</keyword>
<evidence type="ECO:0000256" key="6">
    <source>
        <dbReference type="ARBA" id="ARBA00022737"/>
    </source>
</evidence>
<dbReference type="Gene3D" id="3.40.50.300">
    <property type="entry name" value="P-loop containing nucleotide triphosphate hydrolases"/>
    <property type="match status" value="1"/>
</dbReference>
<accession>A0A0A1UAQ6</accession>
<feature type="transmembrane region" description="Helical" evidence="12">
    <location>
        <begin position="79"/>
        <end position="100"/>
    </location>
</feature>
<evidence type="ECO:0000256" key="2">
    <source>
        <dbReference type="ARBA" id="ARBA00007577"/>
    </source>
</evidence>
<dbReference type="Pfam" id="PF00664">
    <property type="entry name" value="ABC_membrane"/>
    <property type="match status" value="2"/>
</dbReference>
<dbReference type="GeneID" id="14889249"/>
<dbReference type="SUPFAM" id="SSF52540">
    <property type="entry name" value="P-loop containing nucleoside triphosphate hydrolases"/>
    <property type="match status" value="1"/>
</dbReference>
<dbReference type="OMA" id="MFHREET"/>
<evidence type="ECO:0000313" key="16">
    <source>
        <dbReference type="Proteomes" id="UP000014680"/>
    </source>
</evidence>
<feature type="transmembrane region" description="Helical" evidence="12">
    <location>
        <begin position="726"/>
        <end position="750"/>
    </location>
</feature>
<dbReference type="SMART" id="SM00382">
    <property type="entry name" value="AAA"/>
    <property type="match status" value="1"/>
</dbReference>
<keyword evidence="8" id="KW-0067">ATP-binding</keyword>
<keyword evidence="10 12" id="KW-0472">Membrane</keyword>
<feature type="domain" description="ABC transmembrane type-1" evidence="14">
    <location>
        <begin position="17"/>
        <end position="322"/>
    </location>
</feature>
<dbReference type="KEGG" id="eiv:EIN_503510"/>
<dbReference type="InterPro" id="IPR017871">
    <property type="entry name" value="ABC_transporter-like_CS"/>
</dbReference>
<dbReference type="InterPro" id="IPR039421">
    <property type="entry name" value="Type_1_exporter"/>
</dbReference>
<evidence type="ECO:0000256" key="12">
    <source>
        <dbReference type="SAM" id="Phobius"/>
    </source>
</evidence>
<dbReference type="GO" id="GO:0008559">
    <property type="term" value="F:ABC-type xenobiotic transporter activity"/>
    <property type="evidence" value="ECO:0007669"/>
    <property type="project" value="UniProtKB-EC"/>
</dbReference>
<comment type="subcellular location">
    <subcellularLocation>
        <location evidence="1">Membrane</location>
        <topology evidence="1">Multi-pass membrane protein</topology>
    </subcellularLocation>
</comment>
<dbReference type="Proteomes" id="UP000014680">
    <property type="component" value="Unassembled WGS sequence"/>
</dbReference>
<keyword evidence="5 12" id="KW-0812">Transmembrane</keyword>
<dbReference type="RefSeq" id="XP_004257046.1">
    <property type="nucleotide sequence ID" value="XM_004256998.1"/>
</dbReference>